<dbReference type="InterPro" id="IPR008145">
    <property type="entry name" value="GK/Ca_channel_bsu"/>
</dbReference>
<dbReference type="Pfam" id="PF00625">
    <property type="entry name" value="Guanylate_kin"/>
    <property type="match status" value="1"/>
</dbReference>
<dbReference type="InterPro" id="IPR008144">
    <property type="entry name" value="Guanylate_kin-like_dom"/>
</dbReference>
<dbReference type="GO" id="GO:0005524">
    <property type="term" value="F:ATP binding"/>
    <property type="evidence" value="ECO:0007669"/>
    <property type="project" value="UniProtKB-KW"/>
</dbReference>
<dbReference type="Gene3D" id="3.30.63.10">
    <property type="entry name" value="Guanylate Kinase phosphate binding domain"/>
    <property type="match status" value="1"/>
</dbReference>
<evidence type="ECO:0000259" key="8">
    <source>
        <dbReference type="PROSITE" id="PS50052"/>
    </source>
</evidence>
<dbReference type="SUPFAM" id="SSF52540">
    <property type="entry name" value="P-loop containing nucleoside triphosphate hydrolases"/>
    <property type="match status" value="1"/>
</dbReference>
<evidence type="ECO:0000313" key="10">
    <source>
        <dbReference type="Proteomes" id="UP000037460"/>
    </source>
</evidence>
<comment type="caution">
    <text evidence="9">The sequence shown here is derived from an EMBL/GenBank/DDBJ whole genome shotgun (WGS) entry which is preliminary data.</text>
</comment>
<keyword evidence="10" id="KW-1185">Reference proteome</keyword>
<dbReference type="PROSITE" id="PS50052">
    <property type="entry name" value="GUANYLATE_KINASE_2"/>
    <property type="match status" value="1"/>
</dbReference>
<dbReference type="InterPro" id="IPR017665">
    <property type="entry name" value="Guanylate_kinase"/>
</dbReference>
<dbReference type="InterPro" id="IPR020590">
    <property type="entry name" value="Guanylate_kinase_CS"/>
</dbReference>
<evidence type="ECO:0000256" key="5">
    <source>
        <dbReference type="ARBA" id="ARBA00022777"/>
    </source>
</evidence>
<evidence type="ECO:0000256" key="4">
    <source>
        <dbReference type="ARBA" id="ARBA00022741"/>
    </source>
</evidence>
<dbReference type="AlphaFoldDB" id="A0A0M0K9D9"/>
<dbReference type="PANTHER" id="PTHR23117">
    <property type="entry name" value="GUANYLATE KINASE-RELATED"/>
    <property type="match status" value="1"/>
</dbReference>
<evidence type="ECO:0000313" key="9">
    <source>
        <dbReference type="EMBL" id="KOO35003.1"/>
    </source>
</evidence>
<dbReference type="GO" id="GO:0004385">
    <property type="term" value="F:GMP kinase activity"/>
    <property type="evidence" value="ECO:0007669"/>
    <property type="project" value="UniProtKB-EC"/>
</dbReference>
<dbReference type="Gene3D" id="3.40.50.300">
    <property type="entry name" value="P-loop containing nucleotide triphosphate hydrolases"/>
    <property type="match status" value="1"/>
</dbReference>
<gene>
    <name evidence="9" type="ORF">Ctob_008424</name>
</gene>
<dbReference type="SMART" id="SM00072">
    <property type="entry name" value="GuKc"/>
    <property type="match status" value="1"/>
</dbReference>
<dbReference type="OrthoDB" id="6334211at2759"/>
<dbReference type="FunFam" id="3.40.50.300:FF:000776">
    <property type="entry name" value="Guanylate kinase 2"/>
    <property type="match status" value="1"/>
</dbReference>
<feature type="region of interest" description="Disordered" evidence="7">
    <location>
        <begin position="1"/>
        <end position="26"/>
    </location>
</feature>
<evidence type="ECO:0000256" key="7">
    <source>
        <dbReference type="SAM" id="MobiDB-lite"/>
    </source>
</evidence>
<dbReference type="InterPro" id="IPR027417">
    <property type="entry name" value="P-loop_NTPase"/>
</dbReference>
<keyword evidence="4" id="KW-0547">Nucleotide-binding</keyword>
<dbReference type="EC" id="2.7.4.8" evidence="2"/>
<evidence type="ECO:0000256" key="6">
    <source>
        <dbReference type="ARBA" id="ARBA00022840"/>
    </source>
</evidence>
<comment type="similarity">
    <text evidence="1">Belongs to the guanylate kinase family.</text>
</comment>
<name>A0A0M0K9D9_9EUKA</name>
<organism evidence="9 10">
    <name type="scientific">Chrysochromulina tobinii</name>
    <dbReference type="NCBI Taxonomy" id="1460289"/>
    <lineage>
        <taxon>Eukaryota</taxon>
        <taxon>Haptista</taxon>
        <taxon>Haptophyta</taxon>
        <taxon>Prymnesiophyceae</taxon>
        <taxon>Prymnesiales</taxon>
        <taxon>Chrysochromulinaceae</taxon>
        <taxon>Chrysochromulina</taxon>
    </lineage>
</organism>
<dbReference type="CDD" id="cd00071">
    <property type="entry name" value="GMPK"/>
    <property type="match status" value="1"/>
</dbReference>
<dbReference type="EMBL" id="JWZX01001015">
    <property type="protein sequence ID" value="KOO35003.1"/>
    <property type="molecule type" value="Genomic_DNA"/>
</dbReference>
<keyword evidence="6" id="KW-0067">ATP-binding</keyword>
<keyword evidence="3" id="KW-0808">Transferase</keyword>
<accession>A0A0M0K9D9</accession>
<evidence type="ECO:0000256" key="3">
    <source>
        <dbReference type="ARBA" id="ARBA00022679"/>
    </source>
</evidence>
<dbReference type="PANTHER" id="PTHR23117:SF13">
    <property type="entry name" value="GUANYLATE KINASE"/>
    <property type="match status" value="1"/>
</dbReference>
<proteinExistence type="inferred from homology"/>
<sequence length="196" mass="21392">MEHPKRPGPSVPSVPSEEHRKRPVVVCGPSGVGKGTLIGRLLNDHPDQFGFSVSHTTRAPRPGEQHGVHYYFVEPAEMEAMIARGEFVEYARVHSHVYGTSHAGVRAVSDAGKTCVLDIDVQGATLVKKTSLDALFIFIAPPSMSELEKRLRGRSTETDEQISLRLGAAQKEMASLELSGFYDAVIINDDLEAQNT</sequence>
<dbReference type="NCBIfam" id="TIGR03263">
    <property type="entry name" value="guanyl_kin"/>
    <property type="match status" value="1"/>
</dbReference>
<evidence type="ECO:0000256" key="2">
    <source>
        <dbReference type="ARBA" id="ARBA00012961"/>
    </source>
</evidence>
<dbReference type="PROSITE" id="PS00856">
    <property type="entry name" value="GUANYLATE_KINASE_1"/>
    <property type="match status" value="1"/>
</dbReference>
<protein>
    <recommendedName>
        <fullName evidence="2">guanylate kinase</fullName>
        <ecNumber evidence="2">2.7.4.8</ecNumber>
    </recommendedName>
</protein>
<dbReference type="FunFam" id="3.30.63.10:FF:000002">
    <property type="entry name" value="Guanylate kinase 1"/>
    <property type="match status" value="1"/>
</dbReference>
<reference evidence="10" key="1">
    <citation type="journal article" date="2015" name="PLoS Genet.">
        <title>Genome Sequence and Transcriptome Analyses of Chrysochromulina tobin: Metabolic Tools for Enhanced Algal Fitness in the Prominent Order Prymnesiales (Haptophyceae).</title>
        <authorList>
            <person name="Hovde B.T."/>
            <person name="Deodato C.R."/>
            <person name="Hunsperger H.M."/>
            <person name="Ryken S.A."/>
            <person name="Yost W."/>
            <person name="Jha R.K."/>
            <person name="Patterson J."/>
            <person name="Monnat R.J. Jr."/>
            <person name="Barlow S.B."/>
            <person name="Starkenburg S.R."/>
            <person name="Cattolico R.A."/>
        </authorList>
    </citation>
    <scope>NUCLEOTIDE SEQUENCE</scope>
    <source>
        <strain evidence="10">CCMP291</strain>
    </source>
</reference>
<dbReference type="GO" id="GO:0005829">
    <property type="term" value="C:cytosol"/>
    <property type="evidence" value="ECO:0007669"/>
    <property type="project" value="TreeGrafter"/>
</dbReference>
<keyword evidence="5" id="KW-0418">Kinase</keyword>
<evidence type="ECO:0000256" key="1">
    <source>
        <dbReference type="ARBA" id="ARBA00005790"/>
    </source>
</evidence>
<feature type="domain" description="Guanylate kinase-like" evidence="8">
    <location>
        <begin position="21"/>
        <end position="196"/>
    </location>
</feature>
<dbReference type="Proteomes" id="UP000037460">
    <property type="component" value="Unassembled WGS sequence"/>
</dbReference>